<dbReference type="EC" id="2.7.13.3" evidence="2"/>
<evidence type="ECO:0000256" key="3">
    <source>
        <dbReference type="ARBA" id="ARBA00022553"/>
    </source>
</evidence>
<dbReference type="PANTHER" id="PTHR43065">
    <property type="entry name" value="SENSOR HISTIDINE KINASE"/>
    <property type="match status" value="1"/>
</dbReference>
<keyword evidence="6" id="KW-0812">Transmembrane</keyword>
<accession>A0A2T1BYD5</accession>
<dbReference type="InterPro" id="IPR003661">
    <property type="entry name" value="HisK_dim/P_dom"/>
</dbReference>
<dbReference type="SUPFAM" id="SSF55874">
    <property type="entry name" value="ATPase domain of HSP90 chaperone/DNA topoisomerase II/histidine kinase"/>
    <property type="match status" value="1"/>
</dbReference>
<protein>
    <recommendedName>
        <fullName evidence="2">histidine kinase</fullName>
        <ecNumber evidence="2">2.7.13.3</ecNumber>
    </recommendedName>
</protein>
<dbReference type="PRINTS" id="PR00344">
    <property type="entry name" value="BCTRLSENSOR"/>
</dbReference>
<dbReference type="Gene3D" id="1.10.287.130">
    <property type="match status" value="1"/>
</dbReference>
<dbReference type="Gene3D" id="3.30.565.10">
    <property type="entry name" value="Histidine kinase-like ATPase, C-terminal domain"/>
    <property type="match status" value="1"/>
</dbReference>
<keyword evidence="9" id="KW-1185">Reference proteome</keyword>
<keyword evidence="3" id="KW-0597">Phosphoprotein</keyword>
<keyword evidence="5" id="KW-0902">Two-component regulatory system</keyword>
<keyword evidence="4" id="KW-0808">Transferase</keyword>
<dbReference type="InterPro" id="IPR004358">
    <property type="entry name" value="Sig_transdc_His_kin-like_C"/>
</dbReference>
<sequence length="641" mass="71380">MRLRMPTWLLLSFVTFSLTSFLSLIGSIEPLELFFYDRAVRKLRPKFSTNSIVLVALNEQDIKKYGWPLSDATLAELLSKLDRQKPVAIGLDIYRNVPVAPGTEHLNRFFREKNRVIGIEKVISSGLESGIPPNNILKLKRQIASSDIPVDPDGVIRRGLLYPYAQDDPAMPSLSLALAFMYLDTKGIKSKFNDDGSLQLGQKTFFPLNQTDGGYASIDAGSYQTLIDYSGSPGSFTTVSLSQVLEDELPQNTGNGKIVIVGATAPSLNDLQRTPYAAIMSGMEIQANLTNQIVQSALGERISLATLPDYLEFCYLFALVLVFSYLLHIAPKIHYNVILFLLFFLFVLSVSSGAFYWSYWLPLANSLLSLGFISISSAFIKQLEQIKAQNLELKNLTDTLHLKVQLQAESLMESEKMASLGRLVAAISHEIKNPLTFVFSLSHALQNETLTDEGKNYLNSLIENAQRIDRTINDILAFSYPGQIQLISINLGQLLDETINLAWTSFTNEFKDGQVTISTDLSDLYLVTNPNYLQIAFLNIILNGMQASYLKGESPEIQVGCTYLADTREILIKIRDNGAGIDISDLDRIFEPFFTTKALGRGTGLGLWISYQIVTQLGGKILVDSCPLEYTEFKIIFPKSK</sequence>
<dbReference type="InterPro" id="IPR036097">
    <property type="entry name" value="HisK_dim/P_sf"/>
</dbReference>
<gene>
    <name evidence="8" type="ORF">C7B64_20410</name>
</gene>
<evidence type="ECO:0000313" key="9">
    <source>
        <dbReference type="Proteomes" id="UP000238762"/>
    </source>
</evidence>
<dbReference type="InterPro" id="IPR036890">
    <property type="entry name" value="HATPase_C_sf"/>
</dbReference>
<dbReference type="SMART" id="SM00387">
    <property type="entry name" value="HATPase_c"/>
    <property type="match status" value="1"/>
</dbReference>
<dbReference type="SMART" id="SM00388">
    <property type="entry name" value="HisKA"/>
    <property type="match status" value="1"/>
</dbReference>
<organism evidence="8 9">
    <name type="scientific">Merismopedia glauca CCAP 1448/3</name>
    <dbReference type="NCBI Taxonomy" id="1296344"/>
    <lineage>
        <taxon>Bacteria</taxon>
        <taxon>Bacillati</taxon>
        <taxon>Cyanobacteriota</taxon>
        <taxon>Cyanophyceae</taxon>
        <taxon>Synechococcales</taxon>
        <taxon>Merismopediaceae</taxon>
        <taxon>Merismopedia</taxon>
    </lineage>
</organism>
<evidence type="ECO:0000313" key="8">
    <source>
        <dbReference type="EMBL" id="PSB01040.1"/>
    </source>
</evidence>
<proteinExistence type="predicted"/>
<dbReference type="EMBL" id="PVWJ01000136">
    <property type="protein sequence ID" value="PSB01040.1"/>
    <property type="molecule type" value="Genomic_DNA"/>
</dbReference>
<dbReference type="InterPro" id="IPR005467">
    <property type="entry name" value="His_kinase_dom"/>
</dbReference>
<keyword evidence="6" id="KW-0472">Membrane</keyword>
<name>A0A2T1BYD5_9CYAN</name>
<dbReference type="SUPFAM" id="SSF47384">
    <property type="entry name" value="Homodimeric domain of signal transducing histidine kinase"/>
    <property type="match status" value="1"/>
</dbReference>
<evidence type="ECO:0000256" key="2">
    <source>
        <dbReference type="ARBA" id="ARBA00012438"/>
    </source>
</evidence>
<reference evidence="8 9" key="1">
    <citation type="submission" date="2018-02" db="EMBL/GenBank/DDBJ databases">
        <authorList>
            <person name="Cohen D.B."/>
            <person name="Kent A.D."/>
        </authorList>
    </citation>
    <scope>NUCLEOTIDE SEQUENCE [LARGE SCALE GENOMIC DNA]</scope>
    <source>
        <strain evidence="8 9">CCAP 1448/3</strain>
    </source>
</reference>
<feature type="transmembrane region" description="Helical" evidence="6">
    <location>
        <begin position="310"/>
        <end position="330"/>
    </location>
</feature>
<keyword evidence="6" id="KW-1133">Transmembrane helix</keyword>
<dbReference type="PROSITE" id="PS50109">
    <property type="entry name" value="HIS_KIN"/>
    <property type="match status" value="1"/>
</dbReference>
<dbReference type="Pfam" id="PF00512">
    <property type="entry name" value="HisKA"/>
    <property type="match status" value="1"/>
</dbReference>
<evidence type="ECO:0000259" key="7">
    <source>
        <dbReference type="PROSITE" id="PS50109"/>
    </source>
</evidence>
<comment type="caution">
    <text evidence="8">The sequence shown here is derived from an EMBL/GenBank/DDBJ whole genome shotgun (WGS) entry which is preliminary data.</text>
</comment>
<evidence type="ECO:0000256" key="4">
    <source>
        <dbReference type="ARBA" id="ARBA00022777"/>
    </source>
</evidence>
<dbReference type="InterPro" id="IPR003594">
    <property type="entry name" value="HATPase_dom"/>
</dbReference>
<dbReference type="PANTHER" id="PTHR43065:SF42">
    <property type="entry name" value="TWO-COMPONENT SENSOR PPRA"/>
    <property type="match status" value="1"/>
</dbReference>
<dbReference type="SMART" id="SM01080">
    <property type="entry name" value="CHASE2"/>
    <property type="match status" value="1"/>
</dbReference>
<evidence type="ECO:0000256" key="6">
    <source>
        <dbReference type="SAM" id="Phobius"/>
    </source>
</evidence>
<dbReference type="AlphaFoldDB" id="A0A2T1BYD5"/>
<feature type="transmembrane region" description="Helical" evidence="6">
    <location>
        <begin position="337"/>
        <end position="357"/>
    </location>
</feature>
<reference evidence="8 9" key="2">
    <citation type="submission" date="2018-03" db="EMBL/GenBank/DDBJ databases">
        <title>The ancient ancestry and fast evolution of plastids.</title>
        <authorList>
            <person name="Moore K.R."/>
            <person name="Magnabosco C."/>
            <person name="Momper L."/>
            <person name="Gold D.A."/>
            <person name="Bosak T."/>
            <person name="Fournier G.P."/>
        </authorList>
    </citation>
    <scope>NUCLEOTIDE SEQUENCE [LARGE SCALE GENOMIC DNA]</scope>
    <source>
        <strain evidence="8 9">CCAP 1448/3</strain>
    </source>
</reference>
<evidence type="ECO:0000256" key="1">
    <source>
        <dbReference type="ARBA" id="ARBA00000085"/>
    </source>
</evidence>
<feature type="domain" description="Histidine kinase" evidence="7">
    <location>
        <begin position="426"/>
        <end position="641"/>
    </location>
</feature>
<dbReference type="OrthoDB" id="569347at2"/>
<comment type="catalytic activity">
    <reaction evidence="1">
        <text>ATP + protein L-histidine = ADP + protein N-phospho-L-histidine.</text>
        <dbReference type="EC" id="2.7.13.3"/>
    </reaction>
</comment>
<dbReference type="Pfam" id="PF05226">
    <property type="entry name" value="CHASE2"/>
    <property type="match status" value="1"/>
</dbReference>
<dbReference type="GO" id="GO:0000155">
    <property type="term" value="F:phosphorelay sensor kinase activity"/>
    <property type="evidence" value="ECO:0007669"/>
    <property type="project" value="InterPro"/>
</dbReference>
<dbReference type="CDD" id="cd00082">
    <property type="entry name" value="HisKA"/>
    <property type="match status" value="1"/>
</dbReference>
<dbReference type="Pfam" id="PF02518">
    <property type="entry name" value="HATPase_c"/>
    <property type="match status" value="1"/>
</dbReference>
<evidence type="ECO:0000256" key="5">
    <source>
        <dbReference type="ARBA" id="ARBA00023012"/>
    </source>
</evidence>
<dbReference type="InterPro" id="IPR007890">
    <property type="entry name" value="CHASE2"/>
</dbReference>
<dbReference type="Proteomes" id="UP000238762">
    <property type="component" value="Unassembled WGS sequence"/>
</dbReference>
<keyword evidence="4" id="KW-0418">Kinase</keyword>